<dbReference type="PROSITE" id="PS51257">
    <property type="entry name" value="PROKAR_LIPOPROTEIN"/>
    <property type="match status" value="1"/>
</dbReference>
<organism evidence="2 3">
    <name type="scientific">Chryseobacterium taklimakanense</name>
    <dbReference type="NCBI Taxonomy" id="536441"/>
    <lineage>
        <taxon>Bacteria</taxon>
        <taxon>Pseudomonadati</taxon>
        <taxon>Bacteroidota</taxon>
        <taxon>Flavobacteriia</taxon>
        <taxon>Flavobacteriales</taxon>
        <taxon>Weeksellaceae</taxon>
        <taxon>Chryseobacterium group</taxon>
        <taxon>Chryseobacterium</taxon>
    </lineage>
</organism>
<evidence type="ECO:0000313" key="2">
    <source>
        <dbReference type="EMBL" id="AZI19521.1"/>
    </source>
</evidence>
<evidence type="ECO:0000256" key="1">
    <source>
        <dbReference type="SAM" id="SignalP"/>
    </source>
</evidence>
<name>A0A3G8WT08_9FLAO</name>
<dbReference type="EMBL" id="CP034171">
    <property type="protein sequence ID" value="AZI19521.1"/>
    <property type="molecule type" value="Genomic_DNA"/>
</dbReference>
<reference evidence="3" key="1">
    <citation type="submission" date="2018-11" db="EMBL/GenBank/DDBJ databases">
        <title>Proposal to divide the Flavobacteriaceae and reorganize its genera based on Amino Acid Identity values calculated from whole genome sequences.</title>
        <authorList>
            <person name="Nicholson A.C."/>
            <person name="Gulvik C.A."/>
            <person name="Whitney A.M."/>
            <person name="Humrighouse B.W."/>
            <person name="Bell M."/>
            <person name="Holmes B."/>
            <person name="Steigerwalt A.B."/>
            <person name="Villarma A."/>
            <person name="Sheth M."/>
            <person name="Batra D."/>
            <person name="Pryor J."/>
            <person name="Bernardet J.-F."/>
            <person name="Hugo C."/>
            <person name="Kampfer P."/>
            <person name="Newman J.D."/>
            <person name="McQuiston J.R."/>
        </authorList>
    </citation>
    <scope>NUCLEOTIDE SEQUENCE [LARGE SCALE GENOMIC DNA]</scope>
    <source>
        <strain evidence="3">H4753</strain>
    </source>
</reference>
<proteinExistence type="predicted"/>
<keyword evidence="1" id="KW-0732">Signal</keyword>
<dbReference type="Proteomes" id="UP000282297">
    <property type="component" value="Chromosome"/>
</dbReference>
<feature type="chain" id="PRO_5018025847" evidence="1">
    <location>
        <begin position="25"/>
        <end position="86"/>
    </location>
</feature>
<evidence type="ECO:0000313" key="3">
    <source>
        <dbReference type="Proteomes" id="UP000282297"/>
    </source>
</evidence>
<feature type="signal peptide" evidence="1">
    <location>
        <begin position="1"/>
        <end position="24"/>
    </location>
</feature>
<dbReference type="AlphaFoldDB" id="A0A3G8WT08"/>
<gene>
    <name evidence="2" type="ORF">EIH08_01195</name>
</gene>
<dbReference type="RefSeq" id="WP_124783795.1">
    <property type="nucleotide sequence ID" value="NZ_CP034171.1"/>
</dbReference>
<accession>A0A3G8WT08</accession>
<protein>
    <submittedName>
        <fullName evidence="2">Uncharacterized protein</fullName>
    </submittedName>
</protein>
<sequence>MTKKFGLWFAAFLALLLQSCSVNTETTYYKDSATSMESNVLMDRSTLGLLSMMGDASDAVKKPLVKTTRTLLPSGRASTTFKKQEK</sequence>